<reference evidence="2 3" key="1">
    <citation type="submission" date="2016-03" db="EMBL/GenBank/DDBJ databases">
        <authorList>
            <person name="Ploux O."/>
        </authorList>
    </citation>
    <scope>NUCLEOTIDE SEQUENCE [LARGE SCALE GENOMIC DNA]</scope>
    <source>
        <strain evidence="2 3">URUG2</strain>
    </source>
</reference>
<evidence type="ECO:0000259" key="1">
    <source>
        <dbReference type="SMART" id="SM00829"/>
    </source>
</evidence>
<dbReference type="Pfam" id="PF13602">
    <property type="entry name" value="ADH_zinc_N_2"/>
    <property type="match status" value="1"/>
</dbReference>
<dbReference type="SUPFAM" id="SSF50129">
    <property type="entry name" value="GroES-like"/>
    <property type="match status" value="1"/>
</dbReference>
<feature type="unsure residue" description="D or N" evidence="2">
    <location>
        <position position="369"/>
    </location>
</feature>
<dbReference type="PANTHER" id="PTHR11695">
    <property type="entry name" value="ALCOHOL DEHYDROGENASE RELATED"/>
    <property type="match status" value="1"/>
</dbReference>
<dbReference type="Pfam" id="PF08240">
    <property type="entry name" value="ADH_N"/>
    <property type="match status" value="1"/>
</dbReference>
<protein>
    <submittedName>
        <fullName evidence="2">Related to oxidoreductase</fullName>
    </submittedName>
</protein>
<dbReference type="Proteomes" id="UP000225277">
    <property type="component" value="Unassembled WGS sequence"/>
</dbReference>
<name>A0A2D3UM03_9PEZI</name>
<proteinExistence type="predicted"/>
<organism evidence="2 3">
    <name type="scientific">Ramularia collo-cygni</name>
    <dbReference type="NCBI Taxonomy" id="112498"/>
    <lineage>
        <taxon>Eukaryota</taxon>
        <taxon>Fungi</taxon>
        <taxon>Dikarya</taxon>
        <taxon>Ascomycota</taxon>
        <taxon>Pezizomycotina</taxon>
        <taxon>Dothideomycetes</taxon>
        <taxon>Dothideomycetidae</taxon>
        <taxon>Mycosphaerellales</taxon>
        <taxon>Mycosphaerellaceae</taxon>
        <taxon>Ramularia</taxon>
    </lineage>
</organism>
<feature type="domain" description="Enoyl reductase (ER)" evidence="1">
    <location>
        <begin position="17"/>
        <end position="363"/>
    </location>
</feature>
<dbReference type="CDD" id="cd05289">
    <property type="entry name" value="MDR_like_2"/>
    <property type="match status" value="1"/>
</dbReference>
<dbReference type="GO" id="GO:0016491">
    <property type="term" value="F:oxidoreductase activity"/>
    <property type="evidence" value="ECO:0007669"/>
    <property type="project" value="InterPro"/>
</dbReference>
<dbReference type="STRING" id="112498.A0A2D3UM03"/>
<dbReference type="PANTHER" id="PTHR11695:SF294">
    <property type="entry name" value="RETICULON-4-INTERACTING PROTEIN 1, MITOCHONDRIAL"/>
    <property type="match status" value="1"/>
</dbReference>
<dbReference type="Gene3D" id="3.90.180.10">
    <property type="entry name" value="Medium-chain alcohol dehydrogenases, catalytic domain"/>
    <property type="match status" value="1"/>
</dbReference>
<dbReference type="AlphaFoldDB" id="A0A2D3UM03"/>
<dbReference type="OrthoDB" id="3509362at2759"/>
<dbReference type="InterPro" id="IPR013154">
    <property type="entry name" value="ADH-like_N"/>
</dbReference>
<accession>A0A2D3UM03</accession>
<dbReference type="InterPro" id="IPR050700">
    <property type="entry name" value="YIM1/Zinc_Alcohol_DH_Fams"/>
</dbReference>
<dbReference type="SMART" id="SM00829">
    <property type="entry name" value="PKS_ER"/>
    <property type="match status" value="1"/>
</dbReference>
<dbReference type="InterPro" id="IPR011032">
    <property type="entry name" value="GroES-like_sf"/>
</dbReference>
<sequence length="369" mass="38674">MAGTTAMMRSLVSPQFGEPSIYELRDGEMPNVKKPTEILIKVEAASINAHDVIMASGRTKAIQVLPLPYPIGLDFAGTVLDSGSAVSSCGPGDSVYGFSAAGGTAATHLLLDTAKAHTHAIACIPAGLGMVEAAGLPAVAITAMLALQHADNFLPGGLQGKTVFIPGALSGVGSIALQIAKRKYNARTLTAASGGKIPKIGDCLGQEVVDTVFDYTQVNVTKKIGKGEVDFVFDTTGLASEYLPMIKRGGLCLSIARLPPGSALKDESPDAPHQSRLACIGQNVMDGMDNAFRTWAKTMYGVVYVYQKTEPNNSHMQELNNLIQSGVLQPVIGKTAGLNEIEKIRDGCTAILKGKGGIGKFVILMDDED</sequence>
<dbReference type="InterPro" id="IPR020843">
    <property type="entry name" value="ER"/>
</dbReference>
<dbReference type="InterPro" id="IPR036291">
    <property type="entry name" value="NAD(P)-bd_dom_sf"/>
</dbReference>
<dbReference type="Gene3D" id="3.40.50.720">
    <property type="entry name" value="NAD(P)-binding Rossmann-like Domain"/>
    <property type="match status" value="1"/>
</dbReference>
<dbReference type="EMBL" id="FJUY01000001">
    <property type="protein sequence ID" value="CZT14581.1"/>
    <property type="molecule type" value="Genomic_DNA"/>
</dbReference>
<gene>
    <name evidence="2" type="ORF">RCC_00557</name>
</gene>
<keyword evidence="3" id="KW-1185">Reference proteome</keyword>
<evidence type="ECO:0000313" key="2">
    <source>
        <dbReference type="EMBL" id="CZT14581.1"/>
    </source>
</evidence>
<evidence type="ECO:0000313" key="3">
    <source>
        <dbReference type="Proteomes" id="UP000225277"/>
    </source>
</evidence>
<dbReference type="SUPFAM" id="SSF51735">
    <property type="entry name" value="NAD(P)-binding Rossmann-fold domains"/>
    <property type="match status" value="1"/>
</dbReference>